<evidence type="ECO:0000313" key="5">
    <source>
        <dbReference type="Proteomes" id="UP000678393"/>
    </source>
</evidence>
<dbReference type="InterPro" id="IPR043504">
    <property type="entry name" value="Peptidase_S1_PA_chymotrypsin"/>
</dbReference>
<dbReference type="CDD" id="cd00190">
    <property type="entry name" value="Tryp_SPc"/>
    <property type="match status" value="1"/>
</dbReference>
<evidence type="ECO:0000256" key="1">
    <source>
        <dbReference type="ARBA" id="ARBA00023157"/>
    </source>
</evidence>
<dbReference type="EMBL" id="CAJHNH020002935">
    <property type="protein sequence ID" value="CAG5128125.1"/>
    <property type="molecule type" value="Genomic_DNA"/>
</dbReference>
<evidence type="ECO:0000259" key="3">
    <source>
        <dbReference type="PROSITE" id="PS50240"/>
    </source>
</evidence>
<dbReference type="FunFam" id="2.40.10.10:FF:000002">
    <property type="entry name" value="Transmembrane protease serine"/>
    <property type="match status" value="1"/>
</dbReference>
<comment type="caution">
    <text evidence="4">The sequence shown here is derived from an EMBL/GenBank/DDBJ whole genome shotgun (WGS) entry which is preliminary data.</text>
</comment>
<dbReference type="InterPro" id="IPR033116">
    <property type="entry name" value="TRYPSIN_SER"/>
</dbReference>
<proteinExistence type="inferred from homology"/>
<dbReference type="Pfam" id="PF00089">
    <property type="entry name" value="Trypsin"/>
    <property type="match status" value="1"/>
</dbReference>
<dbReference type="InterPro" id="IPR001254">
    <property type="entry name" value="Trypsin_dom"/>
</dbReference>
<accession>A0A8S3ZK56</accession>
<dbReference type="PROSITE" id="PS00135">
    <property type="entry name" value="TRYPSIN_SER"/>
    <property type="match status" value="1"/>
</dbReference>
<gene>
    <name evidence="4" type="ORF">CUNI_LOCUS13683</name>
</gene>
<dbReference type="Gene3D" id="2.40.10.10">
    <property type="entry name" value="Trypsin-like serine proteases"/>
    <property type="match status" value="2"/>
</dbReference>
<dbReference type="PANTHER" id="PTHR24253">
    <property type="entry name" value="TRANSMEMBRANE PROTEASE SERINE"/>
    <property type="match status" value="1"/>
</dbReference>
<dbReference type="GO" id="GO:0006508">
    <property type="term" value="P:proteolysis"/>
    <property type="evidence" value="ECO:0007669"/>
    <property type="project" value="InterPro"/>
</dbReference>
<keyword evidence="1" id="KW-1015">Disulfide bond</keyword>
<dbReference type="GO" id="GO:0004252">
    <property type="term" value="F:serine-type endopeptidase activity"/>
    <property type="evidence" value="ECO:0007669"/>
    <property type="project" value="InterPro"/>
</dbReference>
<sequence>DIALIHLSKPLAINDFVRPICLPDHIPKVGTRCYATGWGKAPVMRQVSVDVTSREYCKLAISRPELSVPYKLTPNMFCAGGAYAHDSCQGDSGGPLVCRRENATDEWYQGGIVSWGVICGHPNTPGVYTNLPLYVSWIREVISNYSYPVN</sequence>
<reference evidence="4" key="1">
    <citation type="submission" date="2021-04" db="EMBL/GenBank/DDBJ databases">
        <authorList>
            <consortium name="Molecular Ecology Group"/>
        </authorList>
    </citation>
    <scope>NUCLEOTIDE SEQUENCE</scope>
</reference>
<evidence type="ECO:0000313" key="4">
    <source>
        <dbReference type="EMBL" id="CAG5128125.1"/>
    </source>
</evidence>
<dbReference type="AlphaFoldDB" id="A0A8S3ZK56"/>
<dbReference type="Proteomes" id="UP000678393">
    <property type="component" value="Unassembled WGS sequence"/>
</dbReference>
<dbReference type="SUPFAM" id="SSF50494">
    <property type="entry name" value="Trypsin-like serine proteases"/>
    <property type="match status" value="1"/>
</dbReference>
<feature type="domain" description="Peptidase S1" evidence="3">
    <location>
        <begin position="1"/>
        <end position="143"/>
    </location>
</feature>
<comment type="similarity">
    <text evidence="2">Belongs to the peptidase S1 family. CLIP subfamily.</text>
</comment>
<protein>
    <recommendedName>
        <fullName evidence="3">Peptidase S1 domain-containing protein</fullName>
    </recommendedName>
</protein>
<organism evidence="4 5">
    <name type="scientific">Candidula unifasciata</name>
    <dbReference type="NCBI Taxonomy" id="100452"/>
    <lineage>
        <taxon>Eukaryota</taxon>
        <taxon>Metazoa</taxon>
        <taxon>Spiralia</taxon>
        <taxon>Lophotrochozoa</taxon>
        <taxon>Mollusca</taxon>
        <taxon>Gastropoda</taxon>
        <taxon>Heterobranchia</taxon>
        <taxon>Euthyneura</taxon>
        <taxon>Panpulmonata</taxon>
        <taxon>Eupulmonata</taxon>
        <taxon>Stylommatophora</taxon>
        <taxon>Helicina</taxon>
        <taxon>Helicoidea</taxon>
        <taxon>Geomitridae</taxon>
        <taxon>Candidula</taxon>
    </lineage>
</organism>
<dbReference type="PROSITE" id="PS50240">
    <property type="entry name" value="TRYPSIN_DOM"/>
    <property type="match status" value="1"/>
</dbReference>
<dbReference type="SMART" id="SM00020">
    <property type="entry name" value="Tryp_SPc"/>
    <property type="match status" value="1"/>
</dbReference>
<name>A0A8S3ZK56_9EUPU</name>
<feature type="non-terminal residue" evidence="4">
    <location>
        <position position="1"/>
    </location>
</feature>
<dbReference type="InterPro" id="IPR009003">
    <property type="entry name" value="Peptidase_S1_PA"/>
</dbReference>
<keyword evidence="5" id="KW-1185">Reference proteome</keyword>
<dbReference type="OrthoDB" id="5979691at2759"/>
<dbReference type="PANTHER" id="PTHR24253:SF153">
    <property type="entry name" value="SERINE PROTEASE HEPSIN"/>
    <property type="match status" value="1"/>
</dbReference>
<evidence type="ECO:0000256" key="2">
    <source>
        <dbReference type="ARBA" id="ARBA00024195"/>
    </source>
</evidence>